<dbReference type="InterPro" id="IPR048469">
    <property type="entry name" value="YchJ-like_M"/>
</dbReference>
<evidence type="ECO:0000259" key="1">
    <source>
        <dbReference type="Pfam" id="PF17775"/>
    </source>
</evidence>
<dbReference type="SUPFAM" id="SSF54427">
    <property type="entry name" value="NTF2-like"/>
    <property type="match status" value="1"/>
</dbReference>
<keyword evidence="3" id="KW-1185">Reference proteome</keyword>
<evidence type="ECO:0000313" key="2">
    <source>
        <dbReference type="EMBL" id="STC70405.1"/>
    </source>
</evidence>
<gene>
    <name evidence="2" type="primary">ychJ</name>
    <name evidence="2" type="ORF">NCTC11862_02223</name>
</gene>
<name>A0A376CQ26_9CORY</name>
<feature type="domain" description="YchJ-like middle NTF2-like" evidence="1">
    <location>
        <begin position="18"/>
        <end position="114"/>
    </location>
</feature>
<dbReference type="EMBL" id="UFXQ01000001">
    <property type="protein sequence ID" value="STC70405.1"/>
    <property type="molecule type" value="Genomic_DNA"/>
</dbReference>
<protein>
    <recommendedName>
        <fullName evidence="1">YchJ-like middle NTF2-like domain-containing protein</fullName>
    </recommendedName>
</protein>
<dbReference type="Gene3D" id="3.10.450.50">
    <property type="match status" value="1"/>
</dbReference>
<evidence type="ECO:0000313" key="3">
    <source>
        <dbReference type="Proteomes" id="UP000254467"/>
    </source>
</evidence>
<dbReference type="OrthoDB" id="21421at2"/>
<sequence length="117" mass="13215">MLYDECCGPFHRGTAAPTAEALMRSRFSAFVTGDEDYLLRTWDPDTRPDSLGWADSPVQFERLVIIDKRAGGFFDAEGVVEFEAFYTVDGQVGSQRERSAFRRLDDGQWVYSSGEVD</sequence>
<dbReference type="RefSeq" id="WP_018581914.1">
    <property type="nucleotide sequence ID" value="NZ_LDYD01000008.1"/>
</dbReference>
<organism evidence="2 3">
    <name type="scientific">Corynebacterium pilosum</name>
    <dbReference type="NCBI Taxonomy" id="35756"/>
    <lineage>
        <taxon>Bacteria</taxon>
        <taxon>Bacillati</taxon>
        <taxon>Actinomycetota</taxon>
        <taxon>Actinomycetes</taxon>
        <taxon>Mycobacteriales</taxon>
        <taxon>Corynebacteriaceae</taxon>
        <taxon>Corynebacterium</taxon>
    </lineage>
</organism>
<dbReference type="InterPro" id="IPR032710">
    <property type="entry name" value="NTF2-like_dom_sf"/>
</dbReference>
<dbReference type="Proteomes" id="UP000254467">
    <property type="component" value="Unassembled WGS sequence"/>
</dbReference>
<dbReference type="AlphaFoldDB" id="A0A376CQ26"/>
<dbReference type="STRING" id="35756.GCA_001044155_02635"/>
<dbReference type="Pfam" id="PF17775">
    <property type="entry name" value="YchJ_M-like"/>
    <property type="match status" value="1"/>
</dbReference>
<accession>A0A376CQ26</accession>
<reference evidence="2 3" key="1">
    <citation type="submission" date="2018-06" db="EMBL/GenBank/DDBJ databases">
        <authorList>
            <consortium name="Pathogen Informatics"/>
            <person name="Doyle S."/>
        </authorList>
    </citation>
    <scope>NUCLEOTIDE SEQUENCE [LARGE SCALE GENOMIC DNA]</scope>
    <source>
        <strain evidence="2 3">NCTC11862</strain>
    </source>
</reference>
<proteinExistence type="predicted"/>